<dbReference type="Proteomes" id="UP000773462">
    <property type="component" value="Unassembled WGS sequence"/>
</dbReference>
<reference evidence="2 3" key="1">
    <citation type="submission" date="2021-03" db="EMBL/GenBank/DDBJ databases">
        <title>Genomic Encyclopedia of Type Strains, Phase IV (KMG-IV): sequencing the most valuable type-strain genomes for metagenomic binning, comparative biology and taxonomic classification.</title>
        <authorList>
            <person name="Goeker M."/>
        </authorList>
    </citation>
    <scope>NUCLEOTIDE SEQUENCE [LARGE SCALE GENOMIC DNA]</scope>
    <source>
        <strain evidence="2 3">DSM 101953</strain>
    </source>
</reference>
<dbReference type="Pfam" id="PF00535">
    <property type="entry name" value="Glycos_transf_2"/>
    <property type="match status" value="1"/>
</dbReference>
<dbReference type="InterPro" id="IPR011990">
    <property type="entry name" value="TPR-like_helical_dom_sf"/>
</dbReference>
<dbReference type="Pfam" id="PF13181">
    <property type="entry name" value="TPR_8"/>
    <property type="match status" value="1"/>
</dbReference>
<comment type="caution">
    <text evidence="2">The sequence shown here is derived from an EMBL/GenBank/DDBJ whole genome shotgun (WGS) entry which is preliminary data.</text>
</comment>
<dbReference type="RefSeq" id="WP_209875857.1">
    <property type="nucleotide sequence ID" value="NZ_JAGGLV010000013.1"/>
</dbReference>
<evidence type="ECO:0000259" key="1">
    <source>
        <dbReference type="Pfam" id="PF00535"/>
    </source>
</evidence>
<protein>
    <submittedName>
        <fullName evidence="2">Tetratricopeptide (TPR) repeat protein</fullName>
    </submittedName>
</protein>
<proteinExistence type="predicted"/>
<feature type="domain" description="Glycosyltransferase 2-like" evidence="1">
    <location>
        <begin position="11"/>
        <end position="132"/>
    </location>
</feature>
<name>A0ABS4NUE0_9BACL</name>
<dbReference type="SUPFAM" id="SSF48452">
    <property type="entry name" value="TPR-like"/>
    <property type="match status" value="1"/>
</dbReference>
<dbReference type="CDD" id="cd02511">
    <property type="entry name" value="Beta4Glucosyltransferase"/>
    <property type="match status" value="1"/>
</dbReference>
<dbReference type="InterPro" id="IPR029044">
    <property type="entry name" value="Nucleotide-diphossugar_trans"/>
</dbReference>
<evidence type="ECO:0000313" key="3">
    <source>
        <dbReference type="Proteomes" id="UP000773462"/>
    </source>
</evidence>
<evidence type="ECO:0000313" key="2">
    <source>
        <dbReference type="EMBL" id="MBP2113677.1"/>
    </source>
</evidence>
<dbReference type="Gene3D" id="1.25.40.10">
    <property type="entry name" value="Tetratricopeptide repeat domain"/>
    <property type="match status" value="1"/>
</dbReference>
<dbReference type="SMART" id="SM00028">
    <property type="entry name" value="TPR"/>
    <property type="match status" value="4"/>
</dbReference>
<dbReference type="Gene3D" id="3.90.550.10">
    <property type="entry name" value="Spore Coat Polysaccharide Biosynthesis Protein SpsA, Chain A"/>
    <property type="match status" value="1"/>
</dbReference>
<dbReference type="PANTHER" id="PTHR43630">
    <property type="entry name" value="POLY-BETA-1,6-N-ACETYL-D-GLUCOSAMINE SYNTHASE"/>
    <property type="match status" value="1"/>
</dbReference>
<keyword evidence="3" id="KW-1185">Reference proteome</keyword>
<accession>A0ABS4NUE0</accession>
<sequence length="605" mass="64064">MTTKPHQPLISLCMIVKNEADNLARCLRSARGAADEIIIVDTGSTDATRSIARSFGARIIDYPWNGDFAAARNAGLALAQGTWILVLDADEELEPGSRDELLVCAKHTEYEAFFVRIHNHQGMERASQTLTVNPILRMFKNRPNYRFSGIIHEQIAASIVQETPAAAMHMSTVIVHHYGYADGVVERKDKISRNLGLLKQQLEESPGDAFQHFNLAVEYMRLGDYGQALEHIGTSLNLAEPGTSYIHLLYKYKVRCLAVTGDYPAALEACGQGSSLFPDYPDLHHLKGALLLQVSALAEAKAALCRALQIGASPPLYHTESGLGTYLTHTLLGQVCQQIGEDHEAAACFTRAAQLQPEPWLLIPRLTRLFKCTGREPELHGWLAGQLPGILTEQRQELLRLLVRDGCYTAAADMLEGGVGSGVAAGELDAAIQSAGEIDGVMQDAGVVDATAQSAGEIDGVLQDAGAVDATAQSAGEIDSVLQDAGAVDATAQSAGEIDAGVGAGAVDDAALEVPPSADLLKLLQRAEAASAAELGYDDITGLLNHPAVNPADGNTSLPLSAIAAAVQPLILLADKVLAALVTSAIYSPAAAAARLTLPLPRSSD</sequence>
<dbReference type="InterPro" id="IPR019734">
    <property type="entry name" value="TPR_rpt"/>
</dbReference>
<organism evidence="2 3">
    <name type="scientific">Paenibacillus silagei</name>
    <dbReference type="NCBI Taxonomy" id="1670801"/>
    <lineage>
        <taxon>Bacteria</taxon>
        <taxon>Bacillati</taxon>
        <taxon>Bacillota</taxon>
        <taxon>Bacilli</taxon>
        <taxon>Bacillales</taxon>
        <taxon>Paenibacillaceae</taxon>
        <taxon>Paenibacillus</taxon>
    </lineage>
</organism>
<dbReference type="EMBL" id="JAGGLV010000013">
    <property type="protein sequence ID" value="MBP2113677.1"/>
    <property type="molecule type" value="Genomic_DNA"/>
</dbReference>
<gene>
    <name evidence="2" type="ORF">J2Z70_003838</name>
</gene>
<dbReference type="InterPro" id="IPR001173">
    <property type="entry name" value="Glyco_trans_2-like"/>
</dbReference>
<dbReference type="SUPFAM" id="SSF53448">
    <property type="entry name" value="Nucleotide-diphospho-sugar transferases"/>
    <property type="match status" value="1"/>
</dbReference>
<dbReference type="PANTHER" id="PTHR43630:SF2">
    <property type="entry name" value="GLYCOSYLTRANSFERASE"/>
    <property type="match status" value="1"/>
</dbReference>